<accession>A0A8J4WL41</accession>
<dbReference type="EMBL" id="LUCH01000102">
    <property type="protein sequence ID" value="KAF5406086.1"/>
    <property type="molecule type" value="Genomic_DNA"/>
</dbReference>
<dbReference type="Proteomes" id="UP000748531">
    <property type="component" value="Unassembled WGS sequence"/>
</dbReference>
<feature type="region of interest" description="Disordered" evidence="1">
    <location>
        <begin position="396"/>
        <end position="416"/>
    </location>
</feature>
<evidence type="ECO:0008006" key="5">
    <source>
        <dbReference type="Google" id="ProtNLM"/>
    </source>
</evidence>
<gene>
    <name evidence="3" type="ORF">PHET_00388</name>
</gene>
<keyword evidence="2" id="KW-0812">Transmembrane</keyword>
<organism evidence="3 4">
    <name type="scientific">Paragonimus heterotremus</name>
    <dbReference type="NCBI Taxonomy" id="100268"/>
    <lineage>
        <taxon>Eukaryota</taxon>
        <taxon>Metazoa</taxon>
        <taxon>Spiralia</taxon>
        <taxon>Lophotrochozoa</taxon>
        <taxon>Platyhelminthes</taxon>
        <taxon>Trematoda</taxon>
        <taxon>Digenea</taxon>
        <taxon>Plagiorchiida</taxon>
        <taxon>Troglotremata</taxon>
        <taxon>Troglotrematidae</taxon>
        <taxon>Paragonimus</taxon>
    </lineage>
</organism>
<evidence type="ECO:0000313" key="3">
    <source>
        <dbReference type="EMBL" id="KAF5406086.1"/>
    </source>
</evidence>
<feature type="transmembrane region" description="Helical" evidence="2">
    <location>
        <begin position="1250"/>
        <end position="1267"/>
    </location>
</feature>
<keyword evidence="2" id="KW-0472">Membrane</keyword>
<evidence type="ECO:0000313" key="4">
    <source>
        <dbReference type="Proteomes" id="UP000748531"/>
    </source>
</evidence>
<name>A0A8J4WL41_9TREM</name>
<evidence type="ECO:0000256" key="2">
    <source>
        <dbReference type="SAM" id="Phobius"/>
    </source>
</evidence>
<sequence length="1301" mass="150828">MELVQGIQKQIAFGYRLVSVGKMWTKYTQTANLHEPIHLRCVLWTTNPADRNVDQVGLSLKQVSPKVNRTVLTPLGHTTIVLRMIEHYESAELDTEMNLVECFAKIRQSKAYYAIIDGPKVVCKSSAYLSVRPLEDGSYARSKVIECFTNSSCSSISFRWSWLAGPVPPVTIETYDWHHINYSHGSFLYLSALPRGGTYLFRCVANCRCGTKIIPLTFTHQITVDYNFDDVKQVESSDPGDVELRKIEQGQSEESSETLESLIKRWEPSESEPFASVETEESTSVVPRPSQPISIEHIAMNETRIMYQPEYSKYMSEETFRDTGNAEFLENLDHYAIRLMSDNYVRVVSPERQFVRMDPQGKRLFPEFESRHDESYLAHKLETLKRIHQTKRQFQQMLTRDSGERERGATYHRSWPPRDEHINEVLDVPTDKNETHNVFLSSRRKSILDDGGSPTLSQLATDTTTSFVKTDMEDWLLLKRKQLGKRRILHLKSDKFDFQRDGSSRYAWTLTLNTGVSPNDEMLDKAPGYSQHDHEDVPVEFVKKTENNAVLSEESLSEERVMSRNRMGSRKHHISRSLINDKQRTYADRVRMPMHTRWSKHKPSGPRKLADYGSDIYLDLRGRTGKLVSHELSNLTWNATVSKSSLQKLRRDRYFELRHRSLYPSVNVYSVEPESLRSVYQSRTGFRDYDPTERLDVNIYEKDRLERKTPWWTRLLHWERVRFIRQGATSVHHVHSPGPPTFQPNESRDSNDPIRWTRYLKQLHDHIFTQHISHSESDTHEKLKENAFSNEVQIKPGFVILPGSTTALCPSLIPNKNSSYYLSTLEWYRCASLNEQKQEILGISLDQRRLYLGSNRYQNSTRVYAYPPLRWTHTYTLDIDRLHIQDYGFYGCVNWYLSDSLEKTIIKSHKISSHPLCLMSKQAKPELRIWRSEEVTLQQMYKWLISKNGTDSLNVEQTDRIDNRTVELGCLKPGQKLIVACTVNSYRLFCDRTDEIAGGLRLVSTKIQAHLHSKHSEKLQYFTKTPLLKSVDRLALLTGNHSPAWNVRAMAWYLTVRPEHVGSHVTCEAQAELGPPPFVQVNYWNWLNAQFRRLGSQHLTSRSNQVKFCVSIGLEMVHIDPKPTQRQGTQLDILYLQPQQHVTCSMTSEEFRSINFTLYPISDQELTEAETGGLSRISRWLDRARFPLNWTQVYGQNYVSILVPSNSDVCGNYIASCILNGTDVSANLLLVIQPTPVTFVPERGELRIRYTWLVFVLPVLSLLYFYLRKCMEERHQRNEAHLALLFRDIGTDISSEGDDYQ</sequence>
<dbReference type="OrthoDB" id="6251461at2759"/>
<keyword evidence="2" id="KW-1133">Transmembrane helix</keyword>
<feature type="region of interest" description="Disordered" evidence="1">
    <location>
        <begin position="553"/>
        <end position="574"/>
    </location>
</feature>
<protein>
    <recommendedName>
        <fullName evidence="5">Ig-like domain-containing protein</fullName>
    </recommendedName>
</protein>
<proteinExistence type="predicted"/>
<evidence type="ECO:0000256" key="1">
    <source>
        <dbReference type="SAM" id="MobiDB-lite"/>
    </source>
</evidence>
<comment type="caution">
    <text evidence="3">The sequence shown here is derived from an EMBL/GenBank/DDBJ whole genome shotgun (WGS) entry which is preliminary data.</text>
</comment>
<reference evidence="3" key="1">
    <citation type="submission" date="2019-05" db="EMBL/GenBank/DDBJ databases">
        <title>Annotation for the trematode Paragonimus heterotremus.</title>
        <authorList>
            <person name="Choi Y.-J."/>
        </authorList>
    </citation>
    <scope>NUCLEOTIDE SEQUENCE</scope>
    <source>
        <strain evidence="3">LC</strain>
    </source>
</reference>
<keyword evidence="4" id="KW-1185">Reference proteome</keyword>